<protein>
    <submittedName>
        <fullName evidence="2">Uncharacterized protein</fullName>
    </submittedName>
</protein>
<keyword evidence="3" id="KW-1185">Reference proteome</keyword>
<keyword evidence="1" id="KW-1133">Transmembrane helix</keyword>
<accession>A0A813WPC0</accession>
<dbReference type="Proteomes" id="UP000663879">
    <property type="component" value="Unassembled WGS sequence"/>
</dbReference>
<feature type="transmembrane region" description="Helical" evidence="1">
    <location>
        <begin position="12"/>
        <end position="33"/>
    </location>
</feature>
<organism evidence="2 3">
    <name type="scientific">Brachionus calyciflorus</name>
    <dbReference type="NCBI Taxonomy" id="104777"/>
    <lineage>
        <taxon>Eukaryota</taxon>
        <taxon>Metazoa</taxon>
        <taxon>Spiralia</taxon>
        <taxon>Gnathifera</taxon>
        <taxon>Rotifera</taxon>
        <taxon>Eurotatoria</taxon>
        <taxon>Monogononta</taxon>
        <taxon>Pseudotrocha</taxon>
        <taxon>Ploima</taxon>
        <taxon>Brachionidae</taxon>
        <taxon>Brachionus</taxon>
    </lineage>
</organism>
<evidence type="ECO:0000313" key="2">
    <source>
        <dbReference type="EMBL" id="CAF0858725.1"/>
    </source>
</evidence>
<dbReference type="OrthoDB" id="204305at2759"/>
<proteinExistence type="predicted"/>
<keyword evidence="1" id="KW-0812">Transmembrane</keyword>
<gene>
    <name evidence="2" type="ORF">OXX778_LOCUS9328</name>
</gene>
<reference evidence="2" key="1">
    <citation type="submission" date="2021-02" db="EMBL/GenBank/DDBJ databases">
        <authorList>
            <person name="Nowell W R."/>
        </authorList>
    </citation>
    <scope>NUCLEOTIDE SEQUENCE</scope>
    <source>
        <strain evidence="2">Ploen Becks lab</strain>
    </source>
</reference>
<name>A0A813WPC0_9BILA</name>
<dbReference type="AlphaFoldDB" id="A0A813WPC0"/>
<evidence type="ECO:0000256" key="1">
    <source>
        <dbReference type="SAM" id="Phobius"/>
    </source>
</evidence>
<sequence>MRSLLRKSYFKLILISYLIFIVLFYVLNTYGSFTQVLKHECQCFSHEKVLIKKHNLFYYDLEFMNKVYRYNWNLPLFTCDLFRSIKRGPNQKIISYSLYGKDEFYYKLITNLTQRVSEVYPDYVMRIYHDDSIDKSIICQLECSNSHVEFCDINKIPLSLNDLNKVLNLDYIHAMMWRFLPIGDSFVDLFMSRDTDSVILQREVDAVQEWIDSEHKGHIMRDNREHGTEILGGMWGFKSSLDRYLSNHIYNLIIDRKLSVKYKPNGTDAKGYDQKFLSNHIYEKINLLSLVHDSYTCKTYANSRPYPSQRIGNCFIGSAGDCDTKAKFDQCPLECRPKDHLDWTSC</sequence>
<evidence type="ECO:0000313" key="3">
    <source>
        <dbReference type="Proteomes" id="UP000663879"/>
    </source>
</evidence>
<comment type="caution">
    <text evidence="2">The sequence shown here is derived from an EMBL/GenBank/DDBJ whole genome shotgun (WGS) entry which is preliminary data.</text>
</comment>
<dbReference type="EMBL" id="CAJNOC010001368">
    <property type="protein sequence ID" value="CAF0858725.1"/>
    <property type="molecule type" value="Genomic_DNA"/>
</dbReference>
<keyword evidence="1" id="KW-0472">Membrane</keyword>